<keyword evidence="2" id="KW-0472">Membrane</keyword>
<keyword evidence="2" id="KW-1133">Transmembrane helix</keyword>
<dbReference type="CDD" id="cd00590">
    <property type="entry name" value="RRM_SF"/>
    <property type="match status" value="1"/>
</dbReference>
<evidence type="ECO:0000259" key="3">
    <source>
        <dbReference type="PROSITE" id="PS50102"/>
    </source>
</evidence>
<evidence type="ECO:0000313" key="5">
    <source>
        <dbReference type="Proteomes" id="UP001157006"/>
    </source>
</evidence>
<dbReference type="Pfam" id="PF05056">
    <property type="entry name" value="DUF674"/>
    <property type="match status" value="1"/>
</dbReference>
<evidence type="ECO:0000313" key="4">
    <source>
        <dbReference type="EMBL" id="CAI8607977.1"/>
    </source>
</evidence>
<evidence type="ECO:0000256" key="2">
    <source>
        <dbReference type="SAM" id="Phobius"/>
    </source>
</evidence>
<dbReference type="InterPro" id="IPR035979">
    <property type="entry name" value="RBD_domain_sf"/>
</dbReference>
<dbReference type="PROSITE" id="PS50102">
    <property type="entry name" value="RRM"/>
    <property type="match status" value="1"/>
</dbReference>
<dbReference type="InterPro" id="IPR007750">
    <property type="entry name" value="DUF674"/>
</dbReference>
<dbReference type="Proteomes" id="UP001157006">
    <property type="component" value="Chromosome 4"/>
</dbReference>
<dbReference type="Gene3D" id="3.30.70.330">
    <property type="match status" value="1"/>
</dbReference>
<feature type="domain" description="RRM" evidence="3">
    <location>
        <begin position="141"/>
        <end position="218"/>
    </location>
</feature>
<sequence>MKEGEKDGDNQDRFKLLEVMYFLLNFLAFPLGGVARMFGANCALECIDDLYASIMALDENMYFMAKEAKNRIVDPHLAPHFSTKQADFTNSSATFFVLCHDDYYITCENTGVANYFCESMDKKSVWVESRRSEGKEDNIVMWIYFSEFPESSKAKDFFELFGCIGEVVEVAIAPRRNNIEKKSGFTRFIEVEDARSLTVKLDNVLIMGKKILANLPRYERYGGKEAVGRFGGTKERVTQNQLAKDVQVERSNLKYSSKEEDNLRLSKAYVDQVIILGSTYNIQTNFEMEGYFAIKVTPLGVNLCLLEESEEGVIEDLIGGGETWWKHWFVEVRRWNEEELKESLTVEIDGKDFNLLLREESFGPQCIVTGDCGNKEKENDSLSSGILNVPDGVGLADTFDKAIHKVKNLDSSIQNTSVPCDQFSPPSRKNFSAVKCLLASQKSNRLKKVKFKNMLDFGGFINKRNYGYSKSTKRKGKSSYKSKSKGNVQSLLVHKDVNANETFSPNLSTSAGQICRSVSVIYGDQNENSDICRNNVKQWDYLDNNVGNRLWLAIAALGVVDLEGKKNYVNRIEELERADKKRKVVGKANSSSLE</sequence>
<dbReference type="GO" id="GO:0003723">
    <property type="term" value="F:RNA binding"/>
    <property type="evidence" value="ECO:0007669"/>
    <property type="project" value="UniProtKB-UniRule"/>
</dbReference>
<feature type="transmembrane region" description="Helical" evidence="2">
    <location>
        <begin position="21"/>
        <end position="39"/>
    </location>
</feature>
<protein>
    <recommendedName>
        <fullName evidence="3">RRM domain-containing protein</fullName>
    </recommendedName>
</protein>
<keyword evidence="1" id="KW-0694">RNA-binding</keyword>
<dbReference type="SUPFAM" id="SSF54928">
    <property type="entry name" value="RNA-binding domain, RBD"/>
    <property type="match status" value="1"/>
</dbReference>
<gene>
    <name evidence="4" type="ORF">VFH_IV062920</name>
</gene>
<dbReference type="InterPro" id="IPR012677">
    <property type="entry name" value="Nucleotide-bd_a/b_plait_sf"/>
</dbReference>
<dbReference type="EMBL" id="OX451739">
    <property type="protein sequence ID" value="CAI8607977.1"/>
    <property type="molecule type" value="Genomic_DNA"/>
</dbReference>
<accession>A0AAV1AEY6</accession>
<dbReference type="AlphaFoldDB" id="A0AAV1AEY6"/>
<proteinExistence type="predicted"/>
<keyword evidence="5" id="KW-1185">Reference proteome</keyword>
<reference evidence="4 5" key="1">
    <citation type="submission" date="2023-01" db="EMBL/GenBank/DDBJ databases">
        <authorList>
            <person name="Kreplak J."/>
        </authorList>
    </citation>
    <scope>NUCLEOTIDE SEQUENCE [LARGE SCALE GENOMIC DNA]</scope>
</reference>
<evidence type="ECO:0000256" key="1">
    <source>
        <dbReference type="PROSITE-ProRule" id="PRU00176"/>
    </source>
</evidence>
<organism evidence="4 5">
    <name type="scientific">Vicia faba</name>
    <name type="common">Broad bean</name>
    <name type="synonym">Faba vulgaris</name>
    <dbReference type="NCBI Taxonomy" id="3906"/>
    <lineage>
        <taxon>Eukaryota</taxon>
        <taxon>Viridiplantae</taxon>
        <taxon>Streptophyta</taxon>
        <taxon>Embryophyta</taxon>
        <taxon>Tracheophyta</taxon>
        <taxon>Spermatophyta</taxon>
        <taxon>Magnoliopsida</taxon>
        <taxon>eudicotyledons</taxon>
        <taxon>Gunneridae</taxon>
        <taxon>Pentapetalae</taxon>
        <taxon>rosids</taxon>
        <taxon>fabids</taxon>
        <taxon>Fabales</taxon>
        <taxon>Fabaceae</taxon>
        <taxon>Papilionoideae</taxon>
        <taxon>50 kb inversion clade</taxon>
        <taxon>NPAAA clade</taxon>
        <taxon>Hologalegina</taxon>
        <taxon>IRL clade</taxon>
        <taxon>Fabeae</taxon>
        <taxon>Vicia</taxon>
    </lineage>
</organism>
<name>A0AAV1AEY6_VICFA</name>
<keyword evidence="2" id="KW-0812">Transmembrane</keyword>
<dbReference type="InterPro" id="IPR000504">
    <property type="entry name" value="RRM_dom"/>
</dbReference>